<dbReference type="SMART" id="SM00116">
    <property type="entry name" value="CBS"/>
    <property type="match status" value="2"/>
</dbReference>
<feature type="domain" description="CBS" evidence="3">
    <location>
        <begin position="72"/>
        <end position="129"/>
    </location>
</feature>
<organism evidence="5">
    <name type="scientific">Naegleria gruberi</name>
    <name type="common">Amoeba</name>
    <dbReference type="NCBI Taxonomy" id="5762"/>
    <lineage>
        <taxon>Eukaryota</taxon>
        <taxon>Discoba</taxon>
        <taxon>Heterolobosea</taxon>
        <taxon>Tetramitia</taxon>
        <taxon>Eutetramitia</taxon>
        <taxon>Vahlkampfiidae</taxon>
        <taxon>Naegleria</taxon>
    </lineage>
</organism>
<gene>
    <name evidence="4" type="ORF">NAEGRDRAFT_50449</name>
</gene>
<keyword evidence="5" id="KW-1185">Reference proteome</keyword>
<dbReference type="RefSeq" id="XP_002675210.1">
    <property type="nucleotide sequence ID" value="XM_002675164.1"/>
</dbReference>
<evidence type="ECO:0000259" key="3">
    <source>
        <dbReference type="PROSITE" id="PS51371"/>
    </source>
</evidence>
<dbReference type="OMA" id="DIADMIQ"/>
<dbReference type="AlphaFoldDB" id="D2VL30"/>
<dbReference type="Gene3D" id="3.10.580.10">
    <property type="entry name" value="CBS-domain"/>
    <property type="match status" value="1"/>
</dbReference>
<sequence>MHVKNFMIPAKQVITASPSSSLTEVGSLMVTNHIGCVLIVENSKPIGIITKSDMVKYYLENADIKKPVQEFMSTNLKTVKDTLETDQAATEMNSSKLHYLIVNDSKNNWEGIVSTKDVLEEEVFESKAFPYVTRVGISRSSPYIKY</sequence>
<name>D2VL30_NAEGR</name>
<evidence type="ECO:0000256" key="2">
    <source>
        <dbReference type="PROSITE-ProRule" id="PRU00703"/>
    </source>
</evidence>
<dbReference type="Proteomes" id="UP000006671">
    <property type="component" value="Unassembled WGS sequence"/>
</dbReference>
<dbReference type="InterPro" id="IPR046342">
    <property type="entry name" value="CBS_dom_sf"/>
</dbReference>
<accession>D2VL30</accession>
<dbReference type="VEuPathDB" id="AmoebaDB:NAEGRDRAFT_50449"/>
<evidence type="ECO:0000313" key="5">
    <source>
        <dbReference type="Proteomes" id="UP000006671"/>
    </source>
</evidence>
<protein>
    <submittedName>
        <fullName evidence="4">Predicted protein</fullName>
    </submittedName>
</protein>
<dbReference type="Pfam" id="PF00571">
    <property type="entry name" value="CBS"/>
    <property type="match status" value="2"/>
</dbReference>
<dbReference type="PROSITE" id="PS51371">
    <property type="entry name" value="CBS"/>
    <property type="match status" value="2"/>
</dbReference>
<dbReference type="OrthoDB" id="418595at2759"/>
<reference evidence="4 5" key="1">
    <citation type="journal article" date="2010" name="Cell">
        <title>The genome of Naegleria gruberi illuminates early eukaryotic versatility.</title>
        <authorList>
            <person name="Fritz-Laylin L.K."/>
            <person name="Prochnik S.E."/>
            <person name="Ginger M.L."/>
            <person name="Dacks J.B."/>
            <person name="Carpenter M.L."/>
            <person name="Field M.C."/>
            <person name="Kuo A."/>
            <person name="Paredez A."/>
            <person name="Chapman J."/>
            <person name="Pham J."/>
            <person name="Shu S."/>
            <person name="Neupane R."/>
            <person name="Cipriano M."/>
            <person name="Mancuso J."/>
            <person name="Tu H."/>
            <person name="Salamov A."/>
            <person name="Lindquist E."/>
            <person name="Shapiro H."/>
            <person name="Lucas S."/>
            <person name="Grigoriev I.V."/>
            <person name="Cande W.Z."/>
            <person name="Fulton C."/>
            <person name="Rokhsar D.S."/>
            <person name="Dawson S.C."/>
        </authorList>
    </citation>
    <scope>NUCLEOTIDE SEQUENCE [LARGE SCALE GENOMIC DNA]</scope>
    <source>
        <strain evidence="4 5">NEG-M</strain>
    </source>
</reference>
<proteinExistence type="predicted"/>
<dbReference type="PANTHER" id="PTHR43080">
    <property type="entry name" value="CBS DOMAIN-CONTAINING PROTEIN CBSX3, MITOCHONDRIAL"/>
    <property type="match status" value="1"/>
</dbReference>
<dbReference type="eggNOG" id="ENOG502STQU">
    <property type="taxonomic scope" value="Eukaryota"/>
</dbReference>
<dbReference type="PANTHER" id="PTHR43080:SF29">
    <property type="entry name" value="OS02G0818000 PROTEIN"/>
    <property type="match status" value="1"/>
</dbReference>
<dbReference type="SUPFAM" id="SSF54631">
    <property type="entry name" value="CBS-domain pair"/>
    <property type="match status" value="1"/>
</dbReference>
<dbReference type="InterPro" id="IPR051257">
    <property type="entry name" value="Diverse_CBS-Domain"/>
</dbReference>
<dbReference type="InParanoid" id="D2VL30"/>
<dbReference type="KEGG" id="ngr:NAEGRDRAFT_50449"/>
<dbReference type="InterPro" id="IPR000644">
    <property type="entry name" value="CBS_dom"/>
</dbReference>
<evidence type="ECO:0000256" key="1">
    <source>
        <dbReference type="ARBA" id="ARBA00023122"/>
    </source>
</evidence>
<evidence type="ECO:0000313" key="4">
    <source>
        <dbReference type="EMBL" id="EFC42466.1"/>
    </source>
</evidence>
<dbReference type="EMBL" id="GG738879">
    <property type="protein sequence ID" value="EFC42466.1"/>
    <property type="molecule type" value="Genomic_DNA"/>
</dbReference>
<keyword evidence="1 2" id="KW-0129">CBS domain</keyword>
<dbReference type="GeneID" id="8863102"/>
<feature type="domain" description="CBS" evidence="3">
    <location>
        <begin position="7"/>
        <end position="64"/>
    </location>
</feature>